<proteinExistence type="predicted"/>
<dbReference type="InterPro" id="IPR027417">
    <property type="entry name" value="P-loop_NTPase"/>
</dbReference>
<organism evidence="1 2">
    <name type="scientific">Corynebacterium tapiri</name>
    <dbReference type="NCBI Taxonomy" id="1448266"/>
    <lineage>
        <taxon>Bacteria</taxon>
        <taxon>Bacillati</taxon>
        <taxon>Actinomycetota</taxon>
        <taxon>Actinomycetes</taxon>
        <taxon>Mycobacteriales</taxon>
        <taxon>Corynebacteriaceae</taxon>
        <taxon>Corynebacterium</taxon>
    </lineage>
</organism>
<comment type="caution">
    <text evidence="1">The sequence shown here is derived from an EMBL/GenBank/DDBJ whole genome shotgun (WGS) entry which is preliminary data.</text>
</comment>
<reference evidence="1 2" key="1">
    <citation type="submission" date="2019-06" db="EMBL/GenBank/DDBJ databases">
        <authorList>
            <person name="Li J."/>
        </authorList>
    </citation>
    <scope>NUCLEOTIDE SEQUENCE [LARGE SCALE GENOMIC DNA]</scope>
    <source>
        <strain evidence="1 2">LMG 28165</strain>
    </source>
</reference>
<evidence type="ECO:0000313" key="1">
    <source>
        <dbReference type="EMBL" id="TNL94361.1"/>
    </source>
</evidence>
<dbReference type="Proteomes" id="UP000312032">
    <property type="component" value="Unassembled WGS sequence"/>
</dbReference>
<evidence type="ECO:0000313" key="2">
    <source>
        <dbReference type="Proteomes" id="UP000312032"/>
    </source>
</evidence>
<dbReference type="Gene3D" id="3.40.50.300">
    <property type="entry name" value="P-loop containing nucleotide triphosphate hydrolases"/>
    <property type="match status" value="1"/>
</dbReference>
<accession>A0A5C4U167</accession>
<dbReference type="AlphaFoldDB" id="A0A5C4U167"/>
<keyword evidence="2" id="KW-1185">Reference proteome</keyword>
<dbReference type="OrthoDB" id="3315716at2"/>
<dbReference type="RefSeq" id="WP_139466457.1">
    <property type="nucleotide sequence ID" value="NZ_VDHJ01000023.1"/>
</dbReference>
<name>A0A5C4U167_9CORY</name>
<sequence>MDHWNTPPERRETLMVVVIYKAPRIFQAASKEKKDKDAANQREALVRDLVSPGRSAGVMVELASQRLTVGAIPSVIRDLTGVKIAGRATRAEDAELVWVSGLGQVSRDP</sequence>
<dbReference type="EMBL" id="VDHJ01000023">
    <property type="protein sequence ID" value="TNL94361.1"/>
    <property type="molecule type" value="Genomic_DNA"/>
</dbReference>
<protein>
    <submittedName>
        <fullName evidence="1">Uncharacterized protein</fullName>
    </submittedName>
</protein>
<gene>
    <name evidence="1" type="ORF">FHE74_10455</name>
</gene>